<dbReference type="GO" id="GO:0071949">
    <property type="term" value="F:FAD binding"/>
    <property type="evidence" value="ECO:0007669"/>
    <property type="project" value="InterPro"/>
</dbReference>
<dbReference type="GO" id="GO:0004497">
    <property type="term" value="F:monooxygenase activity"/>
    <property type="evidence" value="ECO:0007669"/>
    <property type="project" value="UniProtKB-KW"/>
</dbReference>
<name>A0A699JFB9_TANCI</name>
<evidence type="ECO:0000256" key="3">
    <source>
        <dbReference type="ARBA" id="ARBA00024018"/>
    </source>
</evidence>
<dbReference type="AlphaFoldDB" id="A0A699JFB9"/>
<dbReference type="SUPFAM" id="SSF51905">
    <property type="entry name" value="FAD/NAD(P)-binding domain"/>
    <property type="match status" value="1"/>
</dbReference>
<dbReference type="PANTHER" id="PTHR45934">
    <property type="entry name" value="FAD/NAD(P)-BINDING OXIDOREDUCTASE FAMILY PROTEIN"/>
    <property type="match status" value="1"/>
</dbReference>
<dbReference type="PANTHER" id="PTHR45934:SF2">
    <property type="entry name" value="MONOOXYGENASE 1"/>
    <property type="match status" value="1"/>
</dbReference>
<feature type="domain" description="FAD-binding" evidence="4">
    <location>
        <begin position="14"/>
        <end position="161"/>
    </location>
</feature>
<reference evidence="5" key="1">
    <citation type="journal article" date="2019" name="Sci. Rep.">
        <title>Draft genome of Tanacetum cinerariifolium, the natural source of mosquito coil.</title>
        <authorList>
            <person name="Yamashiro T."/>
            <person name="Shiraishi A."/>
            <person name="Satake H."/>
            <person name="Nakayama K."/>
        </authorList>
    </citation>
    <scope>NUCLEOTIDE SEQUENCE</scope>
</reference>
<protein>
    <submittedName>
        <fullName evidence="5">Putative FAD/NAD(P)-binding domain protein</fullName>
    </submittedName>
</protein>
<dbReference type="PRINTS" id="PR00420">
    <property type="entry name" value="RNGMNOXGNASE"/>
</dbReference>
<comment type="caution">
    <text evidence="5">The sequence shown here is derived from an EMBL/GenBank/DDBJ whole genome shotgun (WGS) entry which is preliminary data.</text>
</comment>
<evidence type="ECO:0000259" key="4">
    <source>
        <dbReference type="Pfam" id="PF01494"/>
    </source>
</evidence>
<dbReference type="InterPro" id="IPR044560">
    <property type="entry name" value="MOase"/>
</dbReference>
<dbReference type="EMBL" id="BKCJ010399206">
    <property type="protein sequence ID" value="GFA29106.1"/>
    <property type="molecule type" value="Genomic_DNA"/>
</dbReference>
<accession>A0A699JFB9</accession>
<evidence type="ECO:0000256" key="1">
    <source>
        <dbReference type="ARBA" id="ARBA00023002"/>
    </source>
</evidence>
<evidence type="ECO:0000256" key="2">
    <source>
        <dbReference type="ARBA" id="ARBA00023033"/>
    </source>
</evidence>
<dbReference type="InterPro" id="IPR002938">
    <property type="entry name" value="FAD-bd"/>
</dbReference>
<evidence type="ECO:0000313" key="5">
    <source>
        <dbReference type="EMBL" id="GFA29106.1"/>
    </source>
</evidence>
<proteinExistence type="inferred from homology"/>
<keyword evidence="2" id="KW-0503">Monooxygenase</keyword>
<dbReference type="Pfam" id="PF01494">
    <property type="entry name" value="FAD_binding_3"/>
    <property type="match status" value="1"/>
</dbReference>
<dbReference type="InterPro" id="IPR036188">
    <property type="entry name" value="FAD/NAD-bd_sf"/>
</dbReference>
<sequence length="241" mass="26926">MSIVGIVLEMLEVVIGCDGGKGLTNYPNGHSFNHEFVRFEKDNILVGRIPINDNMVYWFCAQPYVPKDERICEDPEAIRRSSLEFISDFPQDVIEMIKSADAKSLSFERLRYRSPWDLLTGTFYKGRVIVAGDAMHVMGTFMGQGGSTGLEEAVVLARNMSQFGFNLAESGRRLMVHGVEEAFSLFVTQRRMRVVQLSLQIYLTGMMLGASSGLKKVICIVLLSLLFSNTSGHTDYDCGNL</sequence>
<keyword evidence="1" id="KW-0560">Oxidoreductase</keyword>
<comment type="similarity">
    <text evidence="3">Belongs to the 3-hydroxybenzoate 6-hydroxylase family.</text>
</comment>
<dbReference type="Gene3D" id="3.50.50.60">
    <property type="entry name" value="FAD/NAD(P)-binding domain"/>
    <property type="match status" value="1"/>
</dbReference>
<organism evidence="5">
    <name type="scientific">Tanacetum cinerariifolium</name>
    <name type="common">Dalmatian daisy</name>
    <name type="synonym">Chrysanthemum cinerariifolium</name>
    <dbReference type="NCBI Taxonomy" id="118510"/>
    <lineage>
        <taxon>Eukaryota</taxon>
        <taxon>Viridiplantae</taxon>
        <taxon>Streptophyta</taxon>
        <taxon>Embryophyta</taxon>
        <taxon>Tracheophyta</taxon>
        <taxon>Spermatophyta</taxon>
        <taxon>Magnoliopsida</taxon>
        <taxon>eudicotyledons</taxon>
        <taxon>Gunneridae</taxon>
        <taxon>Pentapetalae</taxon>
        <taxon>asterids</taxon>
        <taxon>campanulids</taxon>
        <taxon>Asterales</taxon>
        <taxon>Asteraceae</taxon>
        <taxon>Asteroideae</taxon>
        <taxon>Anthemideae</taxon>
        <taxon>Anthemidinae</taxon>
        <taxon>Tanacetum</taxon>
    </lineage>
</organism>
<gene>
    <name evidence="5" type="ORF">Tci_601078</name>
</gene>